<protein>
    <submittedName>
        <fullName evidence="2">Uncharacterized protein</fullName>
    </submittedName>
</protein>
<comment type="caution">
    <text evidence="2">The sequence shown here is derived from an EMBL/GenBank/DDBJ whole genome shotgun (WGS) entry which is preliminary data.</text>
</comment>
<reference evidence="2" key="1">
    <citation type="journal article" date="2014" name="Int. J. Syst. Evol. Microbiol.">
        <title>Complete genome sequence of Corynebacterium casei LMG S-19264T (=DSM 44701T), isolated from a smear-ripened cheese.</title>
        <authorList>
            <consortium name="US DOE Joint Genome Institute (JGI-PGF)"/>
            <person name="Walter F."/>
            <person name="Albersmeier A."/>
            <person name="Kalinowski J."/>
            <person name="Ruckert C."/>
        </authorList>
    </citation>
    <scope>NUCLEOTIDE SEQUENCE</scope>
    <source>
        <strain evidence="2">CGMCC 4.7299</strain>
    </source>
</reference>
<sequence length="103" mass="10974">MISALADARKLGKLAYHCAGSNRSPTGHTLRGSRTGHRAGRSARAGSQLAYELAPRPYEAMSASSDKTLGTHPQDSRDGFERVQIGIGLRMLAEIGEHGGCIR</sequence>
<dbReference type="Proteomes" id="UP000656042">
    <property type="component" value="Unassembled WGS sequence"/>
</dbReference>
<evidence type="ECO:0000313" key="2">
    <source>
        <dbReference type="EMBL" id="GGL21160.1"/>
    </source>
</evidence>
<gene>
    <name evidence="2" type="ORF">GCM10012284_64790</name>
</gene>
<dbReference type="AlphaFoldDB" id="A0A8J3C5E9"/>
<evidence type="ECO:0000313" key="3">
    <source>
        <dbReference type="Proteomes" id="UP000656042"/>
    </source>
</evidence>
<feature type="region of interest" description="Disordered" evidence="1">
    <location>
        <begin position="22"/>
        <end position="47"/>
    </location>
</feature>
<dbReference type="EMBL" id="BMMX01000092">
    <property type="protein sequence ID" value="GGL21160.1"/>
    <property type="molecule type" value="Genomic_DNA"/>
</dbReference>
<keyword evidence="3" id="KW-1185">Reference proteome</keyword>
<accession>A0A8J3C5E9</accession>
<reference evidence="2" key="2">
    <citation type="submission" date="2020-09" db="EMBL/GenBank/DDBJ databases">
        <authorList>
            <person name="Sun Q."/>
            <person name="Zhou Y."/>
        </authorList>
    </citation>
    <scope>NUCLEOTIDE SEQUENCE</scope>
    <source>
        <strain evidence="2">CGMCC 4.7299</strain>
    </source>
</reference>
<proteinExistence type="predicted"/>
<feature type="region of interest" description="Disordered" evidence="1">
    <location>
        <begin position="61"/>
        <end position="80"/>
    </location>
</feature>
<evidence type="ECO:0000256" key="1">
    <source>
        <dbReference type="SAM" id="MobiDB-lite"/>
    </source>
</evidence>
<feature type="compositionally biased region" description="Polar residues" evidence="1">
    <location>
        <begin position="62"/>
        <end position="73"/>
    </location>
</feature>
<name>A0A8J3C5E9_9ACTN</name>
<organism evidence="2 3">
    <name type="scientific">Mangrovihabitans endophyticus</name>
    <dbReference type="NCBI Taxonomy" id="1751298"/>
    <lineage>
        <taxon>Bacteria</taxon>
        <taxon>Bacillati</taxon>
        <taxon>Actinomycetota</taxon>
        <taxon>Actinomycetes</taxon>
        <taxon>Micromonosporales</taxon>
        <taxon>Micromonosporaceae</taxon>
        <taxon>Mangrovihabitans</taxon>
    </lineage>
</organism>